<keyword evidence="1" id="KW-0812">Transmembrane</keyword>
<protein>
    <recommendedName>
        <fullName evidence="4">MYXO-CTERM domain-containing protein</fullName>
    </recommendedName>
</protein>
<sequence length="262" mass="28122">MFRALAVLAAAAPQLLSIFMLESCGWFAYEVMEPGPLEIAVWRTAGYASLLLPLVLAFLALWTPRRFRTVGTIFAAVTLALNALTLVVPYTTPCGRKSGEWLVVACHAVAVVALLRTRPGQQVPRPRAAVWSAVVLLVLGRALVRNHSSDGAVGCWADLQGTWAQTMIHLDTAEALYIWVCLAAVGAVLATHRSAPFVGLVLLVPGLFQPIAWVVSDATHGCSSTFELFAWPYLIAGALALLSQARLPGRGDPGATPERDER</sequence>
<feature type="transmembrane region" description="Helical" evidence="1">
    <location>
        <begin position="228"/>
        <end position="245"/>
    </location>
</feature>
<comment type="caution">
    <text evidence="2">The sequence shown here is derived from an EMBL/GenBank/DDBJ whole genome shotgun (WGS) entry which is preliminary data.</text>
</comment>
<name>A0ABP7DYE8_9ACTN</name>
<feature type="transmembrane region" description="Helical" evidence="1">
    <location>
        <begin position="73"/>
        <end position="92"/>
    </location>
</feature>
<accession>A0ABP7DYE8</accession>
<feature type="transmembrane region" description="Helical" evidence="1">
    <location>
        <begin position="172"/>
        <end position="190"/>
    </location>
</feature>
<evidence type="ECO:0000256" key="1">
    <source>
        <dbReference type="SAM" id="Phobius"/>
    </source>
</evidence>
<feature type="transmembrane region" description="Helical" evidence="1">
    <location>
        <begin position="128"/>
        <end position="144"/>
    </location>
</feature>
<feature type="transmembrane region" description="Helical" evidence="1">
    <location>
        <begin position="197"/>
        <end position="216"/>
    </location>
</feature>
<dbReference type="Proteomes" id="UP001500902">
    <property type="component" value="Unassembled WGS sequence"/>
</dbReference>
<keyword evidence="1" id="KW-1133">Transmembrane helix</keyword>
<reference evidence="3" key="1">
    <citation type="journal article" date="2019" name="Int. J. Syst. Evol. Microbiol.">
        <title>The Global Catalogue of Microorganisms (GCM) 10K type strain sequencing project: providing services to taxonomists for standard genome sequencing and annotation.</title>
        <authorList>
            <consortium name="The Broad Institute Genomics Platform"/>
            <consortium name="The Broad Institute Genome Sequencing Center for Infectious Disease"/>
            <person name="Wu L."/>
            <person name="Ma J."/>
        </authorList>
    </citation>
    <scope>NUCLEOTIDE SEQUENCE [LARGE SCALE GENOMIC DNA]</scope>
    <source>
        <strain evidence="3">JCM 16904</strain>
    </source>
</reference>
<keyword evidence="3" id="KW-1185">Reference proteome</keyword>
<dbReference type="EMBL" id="BAAAZP010000211">
    <property type="protein sequence ID" value="GAA3710875.1"/>
    <property type="molecule type" value="Genomic_DNA"/>
</dbReference>
<feature type="transmembrane region" description="Helical" evidence="1">
    <location>
        <begin position="98"/>
        <end position="116"/>
    </location>
</feature>
<organism evidence="2 3">
    <name type="scientific">Nonomuraea antimicrobica</name>
    <dbReference type="NCBI Taxonomy" id="561173"/>
    <lineage>
        <taxon>Bacteria</taxon>
        <taxon>Bacillati</taxon>
        <taxon>Actinomycetota</taxon>
        <taxon>Actinomycetes</taxon>
        <taxon>Streptosporangiales</taxon>
        <taxon>Streptosporangiaceae</taxon>
        <taxon>Nonomuraea</taxon>
    </lineage>
</organism>
<evidence type="ECO:0008006" key="4">
    <source>
        <dbReference type="Google" id="ProtNLM"/>
    </source>
</evidence>
<keyword evidence="1" id="KW-0472">Membrane</keyword>
<evidence type="ECO:0000313" key="2">
    <source>
        <dbReference type="EMBL" id="GAA3710875.1"/>
    </source>
</evidence>
<dbReference type="RefSeq" id="WP_344893683.1">
    <property type="nucleotide sequence ID" value="NZ_BAAAZP010000211.1"/>
</dbReference>
<evidence type="ECO:0000313" key="3">
    <source>
        <dbReference type="Proteomes" id="UP001500902"/>
    </source>
</evidence>
<gene>
    <name evidence="2" type="ORF">GCM10022224_090400</name>
</gene>
<proteinExistence type="predicted"/>
<feature type="transmembrane region" description="Helical" evidence="1">
    <location>
        <begin position="41"/>
        <end position="61"/>
    </location>
</feature>